<gene>
    <name evidence="11" type="ORF">G8E10_20165</name>
</gene>
<dbReference type="Proteomes" id="UP001155840">
    <property type="component" value="Unassembled WGS sequence"/>
</dbReference>
<dbReference type="AlphaFoldDB" id="A0AA44CDX7"/>
<evidence type="ECO:0000256" key="2">
    <source>
        <dbReference type="ARBA" id="ARBA00015195"/>
    </source>
</evidence>
<dbReference type="GO" id="GO:0000921">
    <property type="term" value="P:septin ring assembly"/>
    <property type="evidence" value="ECO:0007669"/>
    <property type="project" value="TreeGrafter"/>
</dbReference>
<proteinExistence type="predicted"/>
<dbReference type="Pfam" id="PF05164">
    <property type="entry name" value="ZapA"/>
    <property type="match status" value="1"/>
</dbReference>
<evidence type="ECO:0000256" key="9">
    <source>
        <dbReference type="ARBA" id="ARBA00033158"/>
    </source>
</evidence>
<comment type="subunit">
    <text evidence="8">Homodimer. Interacts with FtsZ.</text>
</comment>
<comment type="caution">
    <text evidence="11">The sequence shown here is derived from an EMBL/GenBank/DDBJ whole genome shotgun (WGS) entry which is preliminary data.</text>
</comment>
<accession>A0AA44CDX7</accession>
<evidence type="ECO:0000256" key="8">
    <source>
        <dbReference type="ARBA" id="ARBA00026068"/>
    </source>
</evidence>
<comment type="function">
    <text evidence="7">Activator of cell division through the inhibition of FtsZ GTPase activity, therefore promoting FtsZ assembly into bundles of protofilaments necessary for the formation of the division Z ring. It is recruited early at mid-cell but it is not essential for cell division.</text>
</comment>
<evidence type="ECO:0000313" key="11">
    <source>
        <dbReference type="EMBL" id="NHT78021.1"/>
    </source>
</evidence>
<keyword evidence="5" id="KW-0717">Septation</keyword>
<evidence type="ECO:0000256" key="6">
    <source>
        <dbReference type="ARBA" id="ARBA00023306"/>
    </source>
</evidence>
<feature type="coiled-coil region" evidence="10">
    <location>
        <begin position="56"/>
        <end position="90"/>
    </location>
</feature>
<dbReference type="GO" id="GO:0043093">
    <property type="term" value="P:FtsZ-dependent cytokinesis"/>
    <property type="evidence" value="ECO:0007669"/>
    <property type="project" value="TreeGrafter"/>
</dbReference>
<evidence type="ECO:0000256" key="7">
    <source>
        <dbReference type="ARBA" id="ARBA00024910"/>
    </source>
</evidence>
<dbReference type="EMBL" id="JAANCM010000012">
    <property type="protein sequence ID" value="NHT78021.1"/>
    <property type="molecule type" value="Genomic_DNA"/>
</dbReference>
<dbReference type="SUPFAM" id="SSF102829">
    <property type="entry name" value="Cell division protein ZapA-like"/>
    <property type="match status" value="1"/>
</dbReference>
<protein>
    <recommendedName>
        <fullName evidence="2">Cell division protein ZapA</fullName>
    </recommendedName>
    <alternativeName>
        <fullName evidence="9">Z ring-associated protein ZapA</fullName>
    </alternativeName>
</protein>
<evidence type="ECO:0000256" key="5">
    <source>
        <dbReference type="ARBA" id="ARBA00023210"/>
    </source>
</evidence>
<keyword evidence="4 11" id="KW-0132">Cell division</keyword>
<evidence type="ECO:0000313" key="12">
    <source>
        <dbReference type="Proteomes" id="UP001155840"/>
    </source>
</evidence>
<dbReference type="InterPro" id="IPR007838">
    <property type="entry name" value="Cell_div_ZapA-like"/>
</dbReference>
<comment type="subcellular location">
    <subcellularLocation>
        <location evidence="1">Cytoplasm</location>
    </subcellularLocation>
</comment>
<dbReference type="InterPro" id="IPR042233">
    <property type="entry name" value="Cell_div_ZapA_N"/>
</dbReference>
<evidence type="ECO:0000256" key="3">
    <source>
        <dbReference type="ARBA" id="ARBA00022490"/>
    </source>
</evidence>
<dbReference type="PANTHER" id="PTHR34981:SF1">
    <property type="entry name" value="CELL DIVISION PROTEIN ZAPA"/>
    <property type="match status" value="1"/>
</dbReference>
<dbReference type="GO" id="GO:0030428">
    <property type="term" value="C:cell septum"/>
    <property type="evidence" value="ECO:0007669"/>
    <property type="project" value="TreeGrafter"/>
</dbReference>
<dbReference type="Gene3D" id="3.30.160.880">
    <property type="entry name" value="Cell division protein ZapA protomer, N-terminal domain"/>
    <property type="match status" value="1"/>
</dbReference>
<dbReference type="GO" id="GO:0005829">
    <property type="term" value="C:cytosol"/>
    <property type="evidence" value="ECO:0007669"/>
    <property type="project" value="TreeGrafter"/>
</dbReference>
<dbReference type="GO" id="GO:0000917">
    <property type="term" value="P:division septum assembly"/>
    <property type="evidence" value="ECO:0007669"/>
    <property type="project" value="UniProtKB-KW"/>
</dbReference>
<name>A0AA44CDX7_9HYPH</name>
<dbReference type="InterPro" id="IPR036192">
    <property type="entry name" value="Cell_div_ZapA-like_sf"/>
</dbReference>
<evidence type="ECO:0000256" key="4">
    <source>
        <dbReference type="ARBA" id="ARBA00022618"/>
    </source>
</evidence>
<keyword evidence="3" id="KW-0963">Cytoplasm</keyword>
<keyword evidence="10" id="KW-0175">Coiled coil</keyword>
<organism evidence="11 12">
    <name type="scientific">Ferranicluibacter rubi</name>
    <dbReference type="NCBI Taxonomy" id="2715133"/>
    <lineage>
        <taxon>Bacteria</taxon>
        <taxon>Pseudomonadati</taxon>
        <taxon>Pseudomonadota</taxon>
        <taxon>Alphaproteobacteria</taxon>
        <taxon>Hyphomicrobiales</taxon>
        <taxon>Rhizobiaceae</taxon>
        <taxon>Ferranicluibacter</taxon>
    </lineage>
</organism>
<evidence type="ECO:0000256" key="1">
    <source>
        <dbReference type="ARBA" id="ARBA00004496"/>
    </source>
</evidence>
<keyword evidence="6" id="KW-0131">Cell cycle</keyword>
<evidence type="ECO:0000256" key="10">
    <source>
        <dbReference type="SAM" id="Coils"/>
    </source>
</evidence>
<keyword evidence="12" id="KW-1185">Reference proteome</keyword>
<reference evidence="11" key="1">
    <citation type="submission" date="2020-03" db="EMBL/GenBank/DDBJ databases">
        <title>Ferranicluibacter endophyticum gen. nov., sp. nov., a new genus isolated from Rubus ulmifolius Schott. stem.</title>
        <authorList>
            <person name="Roca-Couso R."/>
            <person name="Flores-Felix J.D."/>
            <person name="Igual J.M."/>
            <person name="Rivas R."/>
        </authorList>
    </citation>
    <scope>NUCLEOTIDE SEQUENCE</scope>
    <source>
        <strain evidence="11">CRRU44</strain>
    </source>
</reference>
<sequence>MAQVTVTIDGKAYRMACEEGQEGHLTDLALRFDQYVSHLKGQFGEIGDLRLTVMAAIMVTDELSEVDRRLKALEAEVDGLKRARDAAVAREAEAEEALASALGEVTTQIQGLAARIVNRPAPPAQPAQPPAHPR</sequence>
<dbReference type="PANTHER" id="PTHR34981">
    <property type="entry name" value="CELL DIVISION PROTEIN ZAPA"/>
    <property type="match status" value="1"/>
</dbReference>
<dbReference type="GO" id="GO:0032153">
    <property type="term" value="C:cell division site"/>
    <property type="evidence" value="ECO:0007669"/>
    <property type="project" value="TreeGrafter"/>
</dbReference>
<dbReference type="RefSeq" id="WP_132448506.1">
    <property type="nucleotide sequence ID" value="NZ_JAANCM010000012.1"/>
</dbReference>